<keyword evidence="8" id="KW-0862">Zinc</keyword>
<feature type="transmembrane region" description="Helical" evidence="9">
    <location>
        <begin position="179"/>
        <end position="196"/>
    </location>
</feature>
<evidence type="ECO:0000256" key="6">
    <source>
        <dbReference type="ARBA" id="ARBA00023136"/>
    </source>
</evidence>
<dbReference type="Proteomes" id="UP000187455">
    <property type="component" value="Unassembled WGS sequence"/>
</dbReference>
<sequence>MYINQTAGYWGQATSTIDWCEENYATTKYVSEFWNSFTNMFFFYFAYHGIKNSLKMGLEIRYVFCYLGMVLVGLGSFMFHMTLKYSWQLADELPMIYCTAVVLYCSYNASNLGKPSTIVPILLFVYSVLVTVTYVYLNIPAFHQVSYALLNFAILYYAYNDQQEIIRRKSRFQSDFNILLINTTFGFIISFFLWNVDNIYCDNLRAMRKVVPPFVAPLLQLHGYWHIGTAFACYNGILHQQLLRIACLGRERDIEIAYFNYVIPYIKFRKAPKL</sequence>
<organism evidence="10 11">
    <name type="scientific">Smittium mucronatum</name>
    <dbReference type="NCBI Taxonomy" id="133383"/>
    <lineage>
        <taxon>Eukaryota</taxon>
        <taxon>Fungi</taxon>
        <taxon>Fungi incertae sedis</taxon>
        <taxon>Zoopagomycota</taxon>
        <taxon>Kickxellomycotina</taxon>
        <taxon>Harpellomycetes</taxon>
        <taxon>Harpellales</taxon>
        <taxon>Legeriomycetaceae</taxon>
        <taxon>Smittium</taxon>
    </lineage>
</organism>
<evidence type="ECO:0000256" key="1">
    <source>
        <dbReference type="ARBA" id="ARBA00004141"/>
    </source>
</evidence>
<keyword evidence="4" id="KW-0378">Hydrolase</keyword>
<dbReference type="GO" id="GO:0046513">
    <property type="term" value="P:ceramide biosynthetic process"/>
    <property type="evidence" value="ECO:0007669"/>
    <property type="project" value="TreeGrafter"/>
</dbReference>
<dbReference type="GO" id="GO:0046872">
    <property type="term" value="F:metal ion binding"/>
    <property type="evidence" value="ECO:0007669"/>
    <property type="project" value="UniProtKB-KW"/>
</dbReference>
<feature type="transmembrane region" description="Helical" evidence="9">
    <location>
        <begin position="93"/>
        <end position="110"/>
    </location>
</feature>
<feature type="binding site" evidence="8">
    <location>
        <position position="80"/>
    </location>
    <ligand>
        <name>Zn(2+)</name>
        <dbReference type="ChEBI" id="CHEBI:29105"/>
        <note>catalytic</note>
    </ligand>
</feature>
<dbReference type="GO" id="GO:0016811">
    <property type="term" value="F:hydrolase activity, acting on carbon-nitrogen (but not peptide) bonds, in linear amides"/>
    <property type="evidence" value="ECO:0007669"/>
    <property type="project" value="InterPro"/>
</dbReference>
<evidence type="ECO:0000256" key="4">
    <source>
        <dbReference type="ARBA" id="ARBA00022801"/>
    </source>
</evidence>
<protein>
    <submittedName>
        <fullName evidence="10">Alkaline ceramidase 3</fullName>
    </submittedName>
</protein>
<evidence type="ECO:0000256" key="2">
    <source>
        <dbReference type="ARBA" id="ARBA00009780"/>
    </source>
</evidence>
<feature type="binding site" evidence="7">
    <location>
        <position position="21"/>
    </location>
    <ligand>
        <name>Ca(2+)</name>
        <dbReference type="ChEBI" id="CHEBI:29108"/>
    </ligand>
</feature>
<evidence type="ECO:0000256" key="3">
    <source>
        <dbReference type="ARBA" id="ARBA00022692"/>
    </source>
</evidence>
<dbReference type="PANTHER" id="PTHR46187:SF3">
    <property type="entry name" value="ALKALINE CERAMIDASE 3"/>
    <property type="match status" value="1"/>
</dbReference>
<comment type="subcellular location">
    <subcellularLocation>
        <location evidence="1">Membrane</location>
        <topology evidence="1">Multi-pass membrane protein</topology>
    </subcellularLocation>
</comment>
<feature type="binding site" evidence="8">
    <location>
        <position position="222"/>
    </location>
    <ligand>
        <name>Zn(2+)</name>
        <dbReference type="ChEBI" id="CHEBI:29105"/>
        <note>catalytic</note>
    </ligand>
</feature>
<dbReference type="STRING" id="133383.A0A1R0GU07"/>
<dbReference type="Pfam" id="PF05875">
    <property type="entry name" value="Ceramidase"/>
    <property type="match status" value="1"/>
</dbReference>
<dbReference type="OrthoDB" id="187171at2759"/>
<dbReference type="PANTHER" id="PTHR46187">
    <property type="entry name" value="ALKALINE CERAMIDASE 3"/>
    <property type="match status" value="1"/>
</dbReference>
<comment type="similarity">
    <text evidence="2">Belongs to the alkaline ceramidase family.</text>
</comment>
<accession>A0A1R0GU07</accession>
<proteinExistence type="inferred from homology"/>
<feature type="binding site" evidence="7">
    <location>
        <position position="18"/>
    </location>
    <ligand>
        <name>Ca(2+)</name>
        <dbReference type="ChEBI" id="CHEBI:29108"/>
    </ligand>
</feature>
<feature type="binding site" evidence="7">
    <location>
        <position position="23"/>
    </location>
    <ligand>
        <name>Ca(2+)</name>
        <dbReference type="ChEBI" id="CHEBI:29108"/>
    </ligand>
</feature>
<evidence type="ECO:0000256" key="8">
    <source>
        <dbReference type="PIRSR" id="PIRSR608901-2"/>
    </source>
</evidence>
<dbReference type="InterPro" id="IPR008901">
    <property type="entry name" value="ACER"/>
</dbReference>
<keyword evidence="11" id="KW-1185">Reference proteome</keyword>
<feature type="transmembrane region" description="Helical" evidence="9">
    <location>
        <begin position="33"/>
        <end position="50"/>
    </location>
</feature>
<comment type="caution">
    <text evidence="10">The sequence shown here is derived from an EMBL/GenBank/DDBJ whole genome shotgun (WGS) entry which is preliminary data.</text>
</comment>
<evidence type="ECO:0000256" key="5">
    <source>
        <dbReference type="ARBA" id="ARBA00022989"/>
    </source>
</evidence>
<evidence type="ECO:0000313" key="11">
    <source>
        <dbReference type="Proteomes" id="UP000187455"/>
    </source>
</evidence>
<feature type="transmembrane region" description="Helical" evidence="9">
    <location>
        <begin position="62"/>
        <end position="81"/>
    </location>
</feature>
<gene>
    <name evidence="10" type="ORF">AYI68_g5522</name>
</gene>
<feature type="binding site" evidence="8">
    <location>
        <position position="226"/>
    </location>
    <ligand>
        <name>Zn(2+)</name>
        <dbReference type="ChEBI" id="CHEBI:29105"/>
        <note>catalytic</note>
    </ligand>
</feature>
<dbReference type="GO" id="GO:0005789">
    <property type="term" value="C:endoplasmic reticulum membrane"/>
    <property type="evidence" value="ECO:0007669"/>
    <property type="project" value="TreeGrafter"/>
</dbReference>
<feature type="transmembrane region" description="Helical" evidence="9">
    <location>
        <begin position="117"/>
        <end position="136"/>
    </location>
</feature>
<evidence type="ECO:0000256" key="9">
    <source>
        <dbReference type="SAM" id="Phobius"/>
    </source>
</evidence>
<dbReference type="GO" id="GO:0046514">
    <property type="term" value="P:ceramide catabolic process"/>
    <property type="evidence" value="ECO:0007669"/>
    <property type="project" value="TreeGrafter"/>
</dbReference>
<feature type="binding site" evidence="7">
    <location>
        <position position="32"/>
    </location>
    <ligand>
        <name>Ca(2+)</name>
        <dbReference type="ChEBI" id="CHEBI:29108"/>
    </ligand>
</feature>
<keyword evidence="6 9" id="KW-0472">Membrane</keyword>
<dbReference type="EMBL" id="LSSL01003534">
    <property type="protein sequence ID" value="OLY80382.1"/>
    <property type="molecule type" value="Genomic_DNA"/>
</dbReference>
<feature type="transmembrane region" description="Helical" evidence="9">
    <location>
        <begin position="142"/>
        <end position="159"/>
    </location>
</feature>
<keyword evidence="5 9" id="KW-1133">Transmembrane helix</keyword>
<comment type="cofactor">
    <cofactor evidence="8">
        <name>Zn(2+)</name>
        <dbReference type="ChEBI" id="CHEBI:29105"/>
    </cofactor>
</comment>
<keyword evidence="7" id="KW-0106">Calcium</keyword>
<name>A0A1R0GU07_9FUNG</name>
<evidence type="ECO:0000313" key="10">
    <source>
        <dbReference type="EMBL" id="OLY80382.1"/>
    </source>
</evidence>
<keyword evidence="7" id="KW-0479">Metal-binding</keyword>
<feature type="binding site" evidence="7">
    <location>
        <position position="19"/>
    </location>
    <ligand>
        <name>Ca(2+)</name>
        <dbReference type="ChEBI" id="CHEBI:29108"/>
    </ligand>
</feature>
<evidence type="ECO:0000256" key="7">
    <source>
        <dbReference type="PIRSR" id="PIRSR608901-1"/>
    </source>
</evidence>
<reference evidence="10 11" key="1">
    <citation type="journal article" date="2016" name="Mol. Biol. Evol.">
        <title>Genome-Wide Survey of Gut Fungi (Harpellales) Reveals the First Horizontally Transferred Ubiquitin Gene from a Mosquito Host.</title>
        <authorList>
            <person name="Wang Y."/>
            <person name="White M.M."/>
            <person name="Kvist S."/>
            <person name="Moncalvo J.M."/>
        </authorList>
    </citation>
    <scope>NUCLEOTIDE SEQUENCE [LARGE SCALE GENOMIC DNA]</scope>
    <source>
        <strain evidence="10 11">ALG-7-W6</strain>
    </source>
</reference>
<dbReference type="AlphaFoldDB" id="A0A1R0GU07"/>
<keyword evidence="3 9" id="KW-0812">Transmembrane</keyword>